<evidence type="ECO:0000256" key="5">
    <source>
        <dbReference type="ARBA" id="ARBA00023136"/>
    </source>
</evidence>
<dbReference type="PANTHER" id="PTHR30572:SF9">
    <property type="entry name" value="ABC TRANSPORTER PERMEASE PROTEIN"/>
    <property type="match status" value="1"/>
</dbReference>
<evidence type="ECO:0000256" key="3">
    <source>
        <dbReference type="ARBA" id="ARBA00022692"/>
    </source>
</evidence>
<organism evidence="9 10">
    <name type="scientific">Gracilibacillus marinus</name>
    <dbReference type="NCBI Taxonomy" id="630535"/>
    <lineage>
        <taxon>Bacteria</taxon>
        <taxon>Bacillati</taxon>
        <taxon>Bacillota</taxon>
        <taxon>Bacilli</taxon>
        <taxon>Bacillales</taxon>
        <taxon>Bacillaceae</taxon>
        <taxon>Gracilibacillus</taxon>
    </lineage>
</organism>
<reference evidence="10" key="1">
    <citation type="journal article" date="2019" name="Int. J. Syst. Evol. Microbiol.">
        <title>The Global Catalogue of Microorganisms (GCM) 10K type strain sequencing project: providing services to taxonomists for standard genome sequencing and annotation.</title>
        <authorList>
            <consortium name="The Broad Institute Genomics Platform"/>
            <consortium name="The Broad Institute Genome Sequencing Center for Infectious Disease"/>
            <person name="Wu L."/>
            <person name="Ma J."/>
        </authorList>
    </citation>
    <scope>NUCLEOTIDE SEQUENCE [LARGE SCALE GENOMIC DNA]</scope>
    <source>
        <strain evidence="10">KACC 14058</strain>
    </source>
</reference>
<feature type="transmembrane region" description="Helical" evidence="6">
    <location>
        <begin position="443"/>
        <end position="466"/>
    </location>
</feature>
<feature type="transmembrane region" description="Helical" evidence="6">
    <location>
        <begin position="370"/>
        <end position="391"/>
    </location>
</feature>
<dbReference type="Pfam" id="PF02687">
    <property type="entry name" value="FtsX"/>
    <property type="match status" value="1"/>
</dbReference>
<evidence type="ECO:0000313" key="9">
    <source>
        <dbReference type="EMBL" id="MFC4389024.1"/>
    </source>
</evidence>
<evidence type="ECO:0000256" key="2">
    <source>
        <dbReference type="ARBA" id="ARBA00022475"/>
    </source>
</evidence>
<comment type="subcellular location">
    <subcellularLocation>
        <location evidence="1">Cell membrane</location>
        <topology evidence="1">Multi-pass membrane protein</topology>
    </subcellularLocation>
</comment>
<dbReference type="Proteomes" id="UP001595880">
    <property type="component" value="Unassembled WGS sequence"/>
</dbReference>
<dbReference type="Pfam" id="PF12704">
    <property type="entry name" value="MacB_PCD"/>
    <property type="match status" value="1"/>
</dbReference>
<evidence type="ECO:0000256" key="4">
    <source>
        <dbReference type="ARBA" id="ARBA00022989"/>
    </source>
</evidence>
<keyword evidence="2" id="KW-1003">Cell membrane</keyword>
<keyword evidence="5 6" id="KW-0472">Membrane</keyword>
<feature type="transmembrane region" description="Helical" evidence="6">
    <location>
        <begin position="329"/>
        <end position="350"/>
    </location>
</feature>
<comment type="caution">
    <text evidence="9">The sequence shown here is derived from an EMBL/GenBank/DDBJ whole genome shotgun (WGS) entry which is preliminary data.</text>
</comment>
<dbReference type="InterPro" id="IPR003838">
    <property type="entry name" value="ABC3_permease_C"/>
</dbReference>
<keyword evidence="10" id="KW-1185">Reference proteome</keyword>
<evidence type="ECO:0000313" key="10">
    <source>
        <dbReference type="Proteomes" id="UP001595880"/>
    </source>
</evidence>
<gene>
    <name evidence="9" type="ORF">ACFOZ1_14570</name>
</gene>
<dbReference type="EMBL" id="JBHSDV010000005">
    <property type="protein sequence ID" value="MFC4389024.1"/>
    <property type="molecule type" value="Genomic_DNA"/>
</dbReference>
<sequence>MSFFKRGLLSITRRPGKSIILLAVLFILGNVIAGAISITQATSNVESTIKDRLGSAATIELDYEQLDKMEESELMNFEMQPLKLDLIEEIGQLSYVKYYDFNKMLYLGSKEVNAYYGEDTEVDFAVEENEEYISTDFQFKGINYAPVVDFEEGKGKLVDGRVFTEDEIKNGTPVAIISSKIAELNSVHVGDTISFINSVYSFNEETGEESVDNSREVPIEIIGIFEPQKVNTDTENNEEFNWMDIDYQNTVYVSNELVAAETKHSMGEMAGEYEEYYVPIFVLKQPEDAQAFEEEVNPLLPELYVVRHASDAYDSIAKPIESMSTLSKYVLIVSIATTILIIGLVVLLFLRDRKHELGIYLSLGESRGKVIGQIMTEVLIVSIIGMTLSLFTGNLLAQSVSDKMIESNNEQTTDEMFYYSELQTDLTTDDVLAAYEVNLSTEFILLFYGVGIATILLSTLIPLIYIMRLNPKKIMM</sequence>
<accession>A0ABV8VWY8</accession>
<dbReference type="PANTHER" id="PTHR30572">
    <property type="entry name" value="MEMBRANE COMPONENT OF TRANSPORTER-RELATED"/>
    <property type="match status" value="1"/>
</dbReference>
<proteinExistence type="predicted"/>
<dbReference type="InterPro" id="IPR025857">
    <property type="entry name" value="MacB_PCD"/>
</dbReference>
<evidence type="ECO:0000256" key="1">
    <source>
        <dbReference type="ARBA" id="ARBA00004651"/>
    </source>
</evidence>
<feature type="domain" description="ABC3 transporter permease C-terminal" evidence="7">
    <location>
        <begin position="330"/>
        <end position="471"/>
    </location>
</feature>
<name>A0ABV8VWY8_9BACI</name>
<feature type="domain" description="MacB-like periplasmic core" evidence="8">
    <location>
        <begin position="79"/>
        <end position="297"/>
    </location>
</feature>
<evidence type="ECO:0000259" key="8">
    <source>
        <dbReference type="Pfam" id="PF12704"/>
    </source>
</evidence>
<keyword evidence="3 6" id="KW-0812">Transmembrane</keyword>
<dbReference type="InterPro" id="IPR050250">
    <property type="entry name" value="Macrolide_Exporter_MacB"/>
</dbReference>
<protein>
    <submittedName>
        <fullName evidence="9">ABC transporter permease</fullName>
    </submittedName>
</protein>
<evidence type="ECO:0000256" key="6">
    <source>
        <dbReference type="SAM" id="Phobius"/>
    </source>
</evidence>
<dbReference type="RefSeq" id="WP_390200471.1">
    <property type="nucleotide sequence ID" value="NZ_JBHSDV010000005.1"/>
</dbReference>
<keyword evidence="4 6" id="KW-1133">Transmembrane helix</keyword>
<evidence type="ECO:0000259" key="7">
    <source>
        <dbReference type="Pfam" id="PF02687"/>
    </source>
</evidence>